<dbReference type="Proteomes" id="UP000054279">
    <property type="component" value="Unassembled WGS sequence"/>
</dbReference>
<protein>
    <submittedName>
        <fullName evidence="1">Uncharacterized protein</fullName>
    </submittedName>
</protein>
<name>A0A0C9TPH0_SPHS4</name>
<dbReference type="AlphaFoldDB" id="A0A0C9TPH0"/>
<reference evidence="1 2" key="1">
    <citation type="submission" date="2014-06" db="EMBL/GenBank/DDBJ databases">
        <title>Evolutionary Origins and Diversification of the Mycorrhizal Mutualists.</title>
        <authorList>
            <consortium name="DOE Joint Genome Institute"/>
            <consortium name="Mycorrhizal Genomics Consortium"/>
            <person name="Kohler A."/>
            <person name="Kuo A."/>
            <person name="Nagy L.G."/>
            <person name="Floudas D."/>
            <person name="Copeland A."/>
            <person name="Barry K.W."/>
            <person name="Cichocki N."/>
            <person name="Veneault-Fourrey C."/>
            <person name="LaButti K."/>
            <person name="Lindquist E.A."/>
            <person name="Lipzen A."/>
            <person name="Lundell T."/>
            <person name="Morin E."/>
            <person name="Murat C."/>
            <person name="Riley R."/>
            <person name="Ohm R."/>
            <person name="Sun H."/>
            <person name="Tunlid A."/>
            <person name="Henrissat B."/>
            <person name="Grigoriev I.V."/>
            <person name="Hibbett D.S."/>
            <person name="Martin F."/>
        </authorList>
    </citation>
    <scope>NUCLEOTIDE SEQUENCE [LARGE SCALE GENOMIC DNA]</scope>
    <source>
        <strain evidence="1 2">SS14</strain>
    </source>
</reference>
<dbReference type="HOGENOM" id="CLU_167041_0_0_1"/>
<evidence type="ECO:0000313" key="1">
    <source>
        <dbReference type="EMBL" id="KIJ23829.1"/>
    </source>
</evidence>
<gene>
    <name evidence="1" type="ORF">M422DRAFT_56684</name>
</gene>
<dbReference type="EMBL" id="KN837579">
    <property type="protein sequence ID" value="KIJ23829.1"/>
    <property type="molecule type" value="Genomic_DNA"/>
</dbReference>
<proteinExistence type="predicted"/>
<evidence type="ECO:0000313" key="2">
    <source>
        <dbReference type="Proteomes" id="UP000054279"/>
    </source>
</evidence>
<accession>A0A0C9TPH0</accession>
<sequence length="120" mass="13145">MSSEITPIIPEKSFPGSALIHGIAVLQHTEIINSSTGRSLFALAEFPLGLDEKKELNTVLAVLHYKASPNEIYPPDNSFCYICGKIASITPTTTLPQEVERDMVDFMVDALFVSVQSLFS</sequence>
<organism evidence="1 2">
    <name type="scientific">Sphaerobolus stellatus (strain SS14)</name>
    <dbReference type="NCBI Taxonomy" id="990650"/>
    <lineage>
        <taxon>Eukaryota</taxon>
        <taxon>Fungi</taxon>
        <taxon>Dikarya</taxon>
        <taxon>Basidiomycota</taxon>
        <taxon>Agaricomycotina</taxon>
        <taxon>Agaricomycetes</taxon>
        <taxon>Phallomycetidae</taxon>
        <taxon>Geastrales</taxon>
        <taxon>Sphaerobolaceae</taxon>
        <taxon>Sphaerobolus</taxon>
    </lineage>
</organism>
<keyword evidence="2" id="KW-1185">Reference proteome</keyword>